<dbReference type="SUPFAM" id="SSF57256">
    <property type="entry name" value="Elafin-like"/>
    <property type="match status" value="1"/>
</dbReference>
<dbReference type="OrthoDB" id="5989673at2759"/>
<dbReference type="Pfam" id="PF00095">
    <property type="entry name" value="WAP"/>
    <property type="match status" value="1"/>
</dbReference>
<dbReference type="GO" id="GO:0030414">
    <property type="term" value="F:peptidase inhibitor activity"/>
    <property type="evidence" value="ECO:0007669"/>
    <property type="project" value="InterPro"/>
</dbReference>
<dbReference type="InterPro" id="IPR042357">
    <property type="entry name" value="WFDC1"/>
</dbReference>
<feature type="non-terminal residue" evidence="2">
    <location>
        <position position="1"/>
    </location>
</feature>
<accession>A0A3S1CA44</accession>
<evidence type="ECO:0000313" key="2">
    <source>
        <dbReference type="EMBL" id="RUS87132.1"/>
    </source>
</evidence>
<name>A0A3S1CA44_ELYCH</name>
<dbReference type="InterPro" id="IPR036645">
    <property type="entry name" value="Elafin-like_sf"/>
</dbReference>
<dbReference type="Proteomes" id="UP000271974">
    <property type="component" value="Unassembled WGS sequence"/>
</dbReference>
<gene>
    <name evidence="2" type="ORF">EGW08_005132</name>
</gene>
<evidence type="ECO:0000313" key="3">
    <source>
        <dbReference type="Proteomes" id="UP000271974"/>
    </source>
</evidence>
<dbReference type="InterPro" id="IPR008197">
    <property type="entry name" value="WAP_dom"/>
</dbReference>
<reference evidence="2 3" key="1">
    <citation type="submission" date="2019-01" db="EMBL/GenBank/DDBJ databases">
        <title>A draft genome assembly of the solar-powered sea slug Elysia chlorotica.</title>
        <authorList>
            <person name="Cai H."/>
            <person name="Li Q."/>
            <person name="Fang X."/>
            <person name="Li J."/>
            <person name="Curtis N.E."/>
            <person name="Altenburger A."/>
            <person name="Shibata T."/>
            <person name="Feng M."/>
            <person name="Maeda T."/>
            <person name="Schwartz J.A."/>
            <person name="Shigenobu S."/>
            <person name="Lundholm N."/>
            <person name="Nishiyama T."/>
            <person name="Yang H."/>
            <person name="Hasebe M."/>
            <person name="Li S."/>
            <person name="Pierce S.K."/>
            <person name="Wang J."/>
        </authorList>
    </citation>
    <scope>NUCLEOTIDE SEQUENCE [LARGE SCALE GENOMIC DNA]</scope>
    <source>
        <strain evidence="2">EC2010</strain>
        <tissue evidence="2">Whole organism of an adult</tissue>
    </source>
</reference>
<dbReference type="PROSITE" id="PS51390">
    <property type="entry name" value="WAP"/>
    <property type="match status" value="1"/>
</dbReference>
<dbReference type="GO" id="GO:0005615">
    <property type="term" value="C:extracellular space"/>
    <property type="evidence" value="ECO:0007669"/>
    <property type="project" value="TreeGrafter"/>
</dbReference>
<sequence>ELCPRVPSQLPVGSCDLHQCVSDDDCSDRQLKCCYNGCVYTCLPEVHHPARKSVLCVINSTEMSIEMCSTSYQEEDEDDDSDPLVCPHGYECSIDDPGKPEAGIPNRGHCVKVMDVREVKEKTIEPQSSPSIDHMLQADAPYSPPASRHCMLGYDGLMLLSGHSITKDGRECFCLESELKCDKIKQVPES</sequence>
<dbReference type="EMBL" id="RQTK01000119">
    <property type="protein sequence ID" value="RUS87132.1"/>
    <property type="molecule type" value="Genomic_DNA"/>
</dbReference>
<keyword evidence="3" id="KW-1185">Reference proteome</keyword>
<dbReference type="SMART" id="SM00217">
    <property type="entry name" value="WAP"/>
    <property type="match status" value="1"/>
</dbReference>
<dbReference type="PANTHER" id="PTHR14308">
    <property type="entry name" value="WAP FOUR-DISULFIDE CORE DOMAIN PROTEIN 1"/>
    <property type="match status" value="1"/>
</dbReference>
<organism evidence="2 3">
    <name type="scientific">Elysia chlorotica</name>
    <name type="common">Eastern emerald elysia</name>
    <name type="synonym">Sea slug</name>
    <dbReference type="NCBI Taxonomy" id="188477"/>
    <lineage>
        <taxon>Eukaryota</taxon>
        <taxon>Metazoa</taxon>
        <taxon>Spiralia</taxon>
        <taxon>Lophotrochozoa</taxon>
        <taxon>Mollusca</taxon>
        <taxon>Gastropoda</taxon>
        <taxon>Heterobranchia</taxon>
        <taxon>Euthyneura</taxon>
        <taxon>Panpulmonata</taxon>
        <taxon>Sacoglossa</taxon>
        <taxon>Placobranchoidea</taxon>
        <taxon>Plakobranchidae</taxon>
        <taxon>Elysia</taxon>
    </lineage>
</organism>
<evidence type="ECO:0000259" key="1">
    <source>
        <dbReference type="PROSITE" id="PS51390"/>
    </source>
</evidence>
<protein>
    <recommendedName>
        <fullName evidence="1">WAP domain-containing protein</fullName>
    </recommendedName>
</protein>
<feature type="domain" description="WAP" evidence="1">
    <location>
        <begin position="1"/>
        <end position="46"/>
    </location>
</feature>
<dbReference type="GO" id="GO:0001558">
    <property type="term" value="P:regulation of cell growth"/>
    <property type="evidence" value="ECO:0007669"/>
    <property type="project" value="TreeGrafter"/>
</dbReference>
<dbReference type="Gene3D" id="4.10.75.10">
    <property type="entry name" value="Elafin-like"/>
    <property type="match status" value="1"/>
</dbReference>
<dbReference type="AlphaFoldDB" id="A0A3S1CA44"/>
<comment type="caution">
    <text evidence="2">The sequence shown here is derived from an EMBL/GenBank/DDBJ whole genome shotgun (WGS) entry which is preliminary data.</text>
</comment>
<dbReference type="PANTHER" id="PTHR14308:SF0">
    <property type="entry name" value="WAP FOUR-DISULFIDE CORE DOMAIN PROTEIN 1"/>
    <property type="match status" value="1"/>
</dbReference>
<proteinExistence type="predicted"/>